<dbReference type="Pfam" id="PF18616">
    <property type="entry name" value="CdiI_3"/>
    <property type="match status" value="1"/>
</dbReference>
<reference evidence="2 3" key="1">
    <citation type="submission" date="2024-04" db="EMBL/GenBank/DDBJ databases">
        <title>Novel species of the genus Ideonella isolated from streams.</title>
        <authorList>
            <person name="Lu H."/>
        </authorList>
    </citation>
    <scope>NUCLEOTIDE SEQUENCE [LARGE SCALE GENOMIC DNA]</scope>
    <source>
        <strain evidence="2 3">DXS29W</strain>
    </source>
</reference>
<dbReference type="EMBL" id="JBBUTG010000062">
    <property type="protein sequence ID" value="MEK8035059.1"/>
    <property type="molecule type" value="Genomic_DNA"/>
</dbReference>
<dbReference type="CDD" id="cd20691">
    <property type="entry name" value="CdiI_EC536-like"/>
    <property type="match status" value="1"/>
</dbReference>
<feature type="region of interest" description="Disordered" evidence="1">
    <location>
        <begin position="1"/>
        <end position="21"/>
    </location>
</feature>
<sequence>MNTSRTLEQLEGHPWPPPPSDATPLMARCHALRKVPIATLSAGDCRLLIGQDVGARHLVPLALNFAEAEPLLDSDYYPGDLLLSLLGVGAEYWSQHRDQYRRLLAVARQAKSALAQAHEPFSSDRKLRKEIDAFLAQDTAA</sequence>
<dbReference type="RefSeq" id="WP_341429494.1">
    <property type="nucleotide sequence ID" value="NZ_JBBUTG010000062.1"/>
</dbReference>
<evidence type="ECO:0000256" key="1">
    <source>
        <dbReference type="SAM" id="MobiDB-lite"/>
    </source>
</evidence>
<evidence type="ECO:0000313" key="3">
    <source>
        <dbReference type="Proteomes" id="UP001371218"/>
    </source>
</evidence>
<dbReference type="InterPro" id="IPR040547">
    <property type="entry name" value="CdiI"/>
</dbReference>
<evidence type="ECO:0000313" key="2">
    <source>
        <dbReference type="EMBL" id="MEK8035059.1"/>
    </source>
</evidence>
<accession>A0ABU9BZ59</accession>
<gene>
    <name evidence="2" type="ORF">AACH06_29940</name>
</gene>
<protein>
    <submittedName>
        <fullName evidence="2">Contact-dependent growth inhibition system immunity protein</fullName>
    </submittedName>
</protein>
<proteinExistence type="predicted"/>
<comment type="caution">
    <text evidence="2">The sequence shown here is derived from an EMBL/GenBank/DDBJ whole genome shotgun (WGS) entry which is preliminary data.</text>
</comment>
<dbReference type="Proteomes" id="UP001371218">
    <property type="component" value="Unassembled WGS sequence"/>
</dbReference>
<name>A0ABU9BZ59_9BURK</name>
<organism evidence="2 3">
    <name type="scientific">Ideonella lacteola</name>
    <dbReference type="NCBI Taxonomy" id="2984193"/>
    <lineage>
        <taxon>Bacteria</taxon>
        <taxon>Pseudomonadati</taxon>
        <taxon>Pseudomonadota</taxon>
        <taxon>Betaproteobacteria</taxon>
        <taxon>Burkholderiales</taxon>
        <taxon>Sphaerotilaceae</taxon>
        <taxon>Ideonella</taxon>
    </lineage>
</organism>
<keyword evidence="3" id="KW-1185">Reference proteome</keyword>